<reference evidence="2 3" key="1">
    <citation type="submission" date="2019-03" db="EMBL/GenBank/DDBJ databases">
        <title>Genomic Encyclopedia of Type Strains, Phase IV (KMG-IV): sequencing the most valuable type-strain genomes for metagenomic binning, comparative biology and taxonomic classification.</title>
        <authorList>
            <person name="Goeker M."/>
        </authorList>
    </citation>
    <scope>NUCLEOTIDE SEQUENCE [LARGE SCALE GENOMIC DNA]</scope>
    <source>
        <strain evidence="2 3">DSM 19345</strain>
    </source>
</reference>
<evidence type="ECO:0000313" key="3">
    <source>
        <dbReference type="Proteomes" id="UP000295678"/>
    </source>
</evidence>
<dbReference type="RefSeq" id="WP_132806309.1">
    <property type="nucleotide sequence ID" value="NZ_SMAK01000004.1"/>
</dbReference>
<proteinExistence type="predicted"/>
<dbReference type="GO" id="GO:0005829">
    <property type="term" value="C:cytosol"/>
    <property type="evidence" value="ECO:0007669"/>
    <property type="project" value="TreeGrafter"/>
</dbReference>
<name>A0A4R3MD70_9HYPH</name>
<evidence type="ECO:0000313" key="2">
    <source>
        <dbReference type="EMBL" id="TCT11570.1"/>
    </source>
</evidence>
<keyword evidence="3" id="KW-1185">Reference proteome</keyword>
<comment type="caution">
    <text evidence="2">The sequence shown here is derived from an EMBL/GenBank/DDBJ whole genome shotgun (WGS) entry which is preliminary data.</text>
</comment>
<dbReference type="GO" id="GO:0006749">
    <property type="term" value="P:glutathione metabolic process"/>
    <property type="evidence" value="ECO:0007669"/>
    <property type="project" value="TreeGrafter"/>
</dbReference>
<dbReference type="OrthoDB" id="9761586at2"/>
<accession>A0A4R3MD70</accession>
<gene>
    <name evidence="2" type="ORF">EDC22_104333</name>
</gene>
<dbReference type="Pfam" id="PF02538">
    <property type="entry name" value="Hydantoinase_B"/>
    <property type="match status" value="1"/>
</dbReference>
<evidence type="ECO:0000259" key="1">
    <source>
        <dbReference type="Pfam" id="PF02538"/>
    </source>
</evidence>
<dbReference type="InterPro" id="IPR045079">
    <property type="entry name" value="Oxoprolinase-like"/>
</dbReference>
<dbReference type="Proteomes" id="UP000295678">
    <property type="component" value="Unassembled WGS sequence"/>
</dbReference>
<dbReference type="EMBL" id="SMAK01000004">
    <property type="protein sequence ID" value="TCT11570.1"/>
    <property type="molecule type" value="Genomic_DNA"/>
</dbReference>
<dbReference type="InterPro" id="IPR003692">
    <property type="entry name" value="Hydantoinase_B"/>
</dbReference>
<protein>
    <submittedName>
        <fullName evidence="2">N-methylhydantoinase B</fullName>
    </submittedName>
</protein>
<feature type="domain" description="Hydantoinase B/oxoprolinase" evidence="1">
    <location>
        <begin position="17"/>
        <end position="540"/>
    </location>
</feature>
<dbReference type="PANTHER" id="PTHR11365:SF23">
    <property type="entry name" value="HYPOTHETICAL 5-OXOPROLINASE (EUROFUNG)-RELATED"/>
    <property type="match status" value="1"/>
</dbReference>
<organism evidence="2 3">
    <name type="scientific">Tepidamorphus gemmatus</name>
    <dbReference type="NCBI Taxonomy" id="747076"/>
    <lineage>
        <taxon>Bacteria</taxon>
        <taxon>Pseudomonadati</taxon>
        <taxon>Pseudomonadota</taxon>
        <taxon>Alphaproteobacteria</taxon>
        <taxon>Hyphomicrobiales</taxon>
        <taxon>Tepidamorphaceae</taxon>
        <taxon>Tepidamorphus</taxon>
    </lineage>
</organism>
<sequence length="575" mass="61292">MGQIRREAGHDAVRPIDPILLAILAGRMEQIADEMDATLFRSAFNPIIAEAHDASHGLYHPDTGETLVQGKNGLPIFVGVMAFAVKAVIDKAAAEGGPQDGDVWIFNDAHLGGTHLSDMRLVRPYFRDGELFCWLASVGHWHDLGGAVPGNYNPSATEAYQEAVVIPPVRLVRGGDLQSDILDIILRNTRLPQSAEGDVNGQLSALDLGVRRLDALLDEYGAATVRAALAALTDRAETLLRNEVAALPDGRWEAVDYLDNDGIVDEPLPIRVALEVSGDRLTLDFSGTAGGVSGPINIARPTAIACVYVAIKHIFPTLPANAGVMRPIDIRIPDGSLLAAEFPTPTGGYTETILRMIDVIFAAAAQAAPDRVVANAYGTINALSIAGRRRDGSRWVMFSFYGGGHGGTPENDGLNHGSAPISMATIPPVEILEAAYPVAFRQWALRPDSAGAGLHRGGLGAVYEIELLEEKAEAFFFGERGKFPPRGVAGGGDAAVNRFRFQQDDGWHTPPMISKMLGIRLKRGQRVRLESPGGGGYGPPSARPASAIARDVELGYLSPSVADACYGTAWREVAP</sequence>
<dbReference type="GO" id="GO:0017168">
    <property type="term" value="F:5-oxoprolinase (ATP-hydrolyzing) activity"/>
    <property type="evidence" value="ECO:0007669"/>
    <property type="project" value="TreeGrafter"/>
</dbReference>
<dbReference type="PANTHER" id="PTHR11365">
    <property type="entry name" value="5-OXOPROLINASE RELATED"/>
    <property type="match status" value="1"/>
</dbReference>
<dbReference type="AlphaFoldDB" id="A0A4R3MD70"/>